<comment type="caution">
    <text evidence="2">The sequence shown here is derived from an EMBL/GenBank/DDBJ whole genome shotgun (WGS) entry which is preliminary data.</text>
</comment>
<reference evidence="2 3" key="1">
    <citation type="journal article" date="2018" name="Nat. Biotechnol.">
        <title>A standardized bacterial taxonomy based on genome phylogeny substantially revises the tree of life.</title>
        <authorList>
            <person name="Parks D.H."/>
            <person name="Chuvochina M."/>
            <person name="Waite D.W."/>
            <person name="Rinke C."/>
            <person name="Skarshewski A."/>
            <person name="Chaumeil P.A."/>
            <person name="Hugenholtz P."/>
        </authorList>
    </citation>
    <scope>NUCLEOTIDE SEQUENCE [LARGE SCALE GENOMIC DNA]</scope>
    <source>
        <strain evidence="2">UBA10227</strain>
    </source>
</reference>
<proteinExistence type="predicted"/>
<protein>
    <recommendedName>
        <fullName evidence="4">DUF998 domain-containing protein</fullName>
    </recommendedName>
</protein>
<keyword evidence="1" id="KW-0812">Transmembrane</keyword>
<evidence type="ECO:0000313" key="3">
    <source>
        <dbReference type="Proteomes" id="UP000263268"/>
    </source>
</evidence>
<gene>
    <name evidence="2" type="ORF">DHV22_04930</name>
</gene>
<keyword evidence="1" id="KW-0472">Membrane</keyword>
<sequence length="211" mass="23252">MLKGQKNKYSTLSYYTGILGLSLFVASVFNGGHLIEGYSHLSQFISESYASNTEYSLYLRLLGFIPSGVLILWFSFFVANGFSAVANQSIAKVGLIGFGITYGLFTALASVFVCEAGCKGESLNQILHNILGLLTYLTVPIFILLIGKGLSKNVVTKSLGKKFTILGFICMVSVVLFFSFYDSNFIGLLQRLTEALFLVTIFFEYKLINIK</sequence>
<name>A0A3D6BP66_9FLAO</name>
<evidence type="ECO:0000256" key="1">
    <source>
        <dbReference type="SAM" id="Phobius"/>
    </source>
</evidence>
<feature type="transmembrane region" description="Helical" evidence="1">
    <location>
        <begin position="90"/>
        <end position="113"/>
    </location>
</feature>
<feature type="transmembrane region" description="Helical" evidence="1">
    <location>
        <begin position="187"/>
        <end position="205"/>
    </location>
</feature>
<dbReference type="Pfam" id="PF06197">
    <property type="entry name" value="DUF998"/>
    <property type="match status" value="1"/>
</dbReference>
<evidence type="ECO:0000313" key="2">
    <source>
        <dbReference type="EMBL" id="HCY80983.1"/>
    </source>
</evidence>
<dbReference type="EMBL" id="DPRK01000085">
    <property type="protein sequence ID" value="HCY80983.1"/>
    <property type="molecule type" value="Genomic_DNA"/>
</dbReference>
<accession>A0A3D6BP66</accession>
<dbReference type="Proteomes" id="UP000263268">
    <property type="component" value="Unassembled WGS sequence"/>
</dbReference>
<feature type="transmembrane region" description="Helical" evidence="1">
    <location>
        <begin position="12"/>
        <end position="35"/>
    </location>
</feature>
<keyword evidence="1" id="KW-1133">Transmembrane helix</keyword>
<evidence type="ECO:0008006" key="4">
    <source>
        <dbReference type="Google" id="ProtNLM"/>
    </source>
</evidence>
<dbReference type="InterPro" id="IPR009339">
    <property type="entry name" value="DUF998"/>
</dbReference>
<dbReference type="AlphaFoldDB" id="A0A3D6BP66"/>
<feature type="transmembrane region" description="Helical" evidence="1">
    <location>
        <begin position="133"/>
        <end position="151"/>
    </location>
</feature>
<organism evidence="2 3">
    <name type="scientific">Xanthomarina gelatinilytica</name>
    <dbReference type="NCBI Taxonomy" id="1137281"/>
    <lineage>
        <taxon>Bacteria</taxon>
        <taxon>Pseudomonadati</taxon>
        <taxon>Bacteroidota</taxon>
        <taxon>Flavobacteriia</taxon>
        <taxon>Flavobacteriales</taxon>
        <taxon>Flavobacteriaceae</taxon>
        <taxon>Xanthomarina</taxon>
    </lineage>
</organism>
<feature type="transmembrane region" description="Helical" evidence="1">
    <location>
        <begin position="163"/>
        <end position="181"/>
    </location>
</feature>
<feature type="transmembrane region" description="Helical" evidence="1">
    <location>
        <begin position="55"/>
        <end position="78"/>
    </location>
</feature>